<reference evidence="2" key="1">
    <citation type="journal article" date="2019" name="bioRxiv">
        <title>The Genome of the Zebra Mussel, Dreissena polymorpha: A Resource for Invasive Species Research.</title>
        <authorList>
            <person name="McCartney M.A."/>
            <person name="Auch B."/>
            <person name="Kono T."/>
            <person name="Mallez S."/>
            <person name="Zhang Y."/>
            <person name="Obille A."/>
            <person name="Becker A."/>
            <person name="Abrahante J.E."/>
            <person name="Garbe J."/>
            <person name="Badalamenti J.P."/>
            <person name="Herman A."/>
            <person name="Mangelson H."/>
            <person name="Liachko I."/>
            <person name="Sullivan S."/>
            <person name="Sone E.D."/>
            <person name="Koren S."/>
            <person name="Silverstein K.A.T."/>
            <person name="Beckman K.B."/>
            <person name="Gohl D.M."/>
        </authorList>
    </citation>
    <scope>NUCLEOTIDE SEQUENCE</scope>
    <source>
        <strain evidence="2">Duluth1</strain>
        <tissue evidence="2">Whole animal</tissue>
    </source>
</reference>
<protein>
    <submittedName>
        <fullName evidence="2">Uncharacterized protein</fullName>
    </submittedName>
</protein>
<comment type="caution">
    <text evidence="2">The sequence shown here is derived from an EMBL/GenBank/DDBJ whole genome shotgun (WGS) entry which is preliminary data.</text>
</comment>
<accession>A0A9D4FB34</accession>
<feature type="compositionally biased region" description="Basic residues" evidence="1">
    <location>
        <begin position="1"/>
        <end position="11"/>
    </location>
</feature>
<organism evidence="2 3">
    <name type="scientific">Dreissena polymorpha</name>
    <name type="common">Zebra mussel</name>
    <name type="synonym">Mytilus polymorpha</name>
    <dbReference type="NCBI Taxonomy" id="45954"/>
    <lineage>
        <taxon>Eukaryota</taxon>
        <taxon>Metazoa</taxon>
        <taxon>Spiralia</taxon>
        <taxon>Lophotrochozoa</taxon>
        <taxon>Mollusca</taxon>
        <taxon>Bivalvia</taxon>
        <taxon>Autobranchia</taxon>
        <taxon>Heteroconchia</taxon>
        <taxon>Euheterodonta</taxon>
        <taxon>Imparidentia</taxon>
        <taxon>Neoheterodontei</taxon>
        <taxon>Myida</taxon>
        <taxon>Dreissenoidea</taxon>
        <taxon>Dreissenidae</taxon>
        <taxon>Dreissena</taxon>
    </lineage>
</organism>
<evidence type="ECO:0000256" key="1">
    <source>
        <dbReference type="SAM" id="MobiDB-lite"/>
    </source>
</evidence>
<evidence type="ECO:0000313" key="2">
    <source>
        <dbReference type="EMBL" id="KAH3794566.1"/>
    </source>
</evidence>
<dbReference type="Proteomes" id="UP000828390">
    <property type="component" value="Unassembled WGS sequence"/>
</dbReference>
<name>A0A9D4FB34_DREPO</name>
<evidence type="ECO:0000313" key="3">
    <source>
        <dbReference type="Proteomes" id="UP000828390"/>
    </source>
</evidence>
<dbReference type="AlphaFoldDB" id="A0A9D4FB34"/>
<sequence>MSGSIWRRHKPSERLSGNIRRRHRPSGTLALSLTVWEHPVPSVWEQLATSLTVWERPALLPTVWDTAWYRRRLSRGVRCRQRPSWIRSGTVKHCPGASAPSQSG</sequence>
<keyword evidence="3" id="KW-1185">Reference proteome</keyword>
<reference evidence="2" key="2">
    <citation type="submission" date="2020-11" db="EMBL/GenBank/DDBJ databases">
        <authorList>
            <person name="McCartney M.A."/>
            <person name="Auch B."/>
            <person name="Kono T."/>
            <person name="Mallez S."/>
            <person name="Becker A."/>
            <person name="Gohl D.M."/>
            <person name="Silverstein K.A.T."/>
            <person name="Koren S."/>
            <person name="Bechman K.B."/>
            <person name="Herman A."/>
            <person name="Abrahante J.E."/>
            <person name="Garbe J."/>
        </authorList>
    </citation>
    <scope>NUCLEOTIDE SEQUENCE</scope>
    <source>
        <strain evidence="2">Duluth1</strain>
        <tissue evidence="2">Whole animal</tissue>
    </source>
</reference>
<gene>
    <name evidence="2" type="ORF">DPMN_148103</name>
</gene>
<proteinExistence type="predicted"/>
<dbReference type="EMBL" id="JAIWYP010000007">
    <property type="protein sequence ID" value="KAH3794566.1"/>
    <property type="molecule type" value="Genomic_DNA"/>
</dbReference>
<feature type="region of interest" description="Disordered" evidence="1">
    <location>
        <begin position="1"/>
        <end position="21"/>
    </location>
</feature>